<evidence type="ECO:0000313" key="1">
    <source>
        <dbReference type="EMBL" id="MBC2667473.1"/>
    </source>
</evidence>
<dbReference type="EMBL" id="JACLAW010000020">
    <property type="protein sequence ID" value="MBC2667473.1"/>
    <property type="molecule type" value="Genomic_DNA"/>
</dbReference>
<dbReference type="AlphaFoldDB" id="A0A7X1FV06"/>
<accession>A0A7X1FV06</accession>
<organism evidence="1 2">
    <name type="scientific">Novosphingobium flavum</name>
    <dbReference type="NCBI Taxonomy" id="1778672"/>
    <lineage>
        <taxon>Bacteria</taxon>
        <taxon>Pseudomonadati</taxon>
        <taxon>Pseudomonadota</taxon>
        <taxon>Alphaproteobacteria</taxon>
        <taxon>Sphingomonadales</taxon>
        <taxon>Sphingomonadaceae</taxon>
        <taxon>Novosphingobium</taxon>
    </lineage>
</organism>
<keyword evidence="2" id="KW-1185">Reference proteome</keyword>
<dbReference type="GO" id="GO:0003676">
    <property type="term" value="F:nucleic acid binding"/>
    <property type="evidence" value="ECO:0007669"/>
    <property type="project" value="InterPro"/>
</dbReference>
<evidence type="ECO:0008006" key="3">
    <source>
        <dbReference type="Google" id="ProtNLM"/>
    </source>
</evidence>
<dbReference type="Gene3D" id="3.40.1350.10">
    <property type="match status" value="1"/>
</dbReference>
<dbReference type="RefSeq" id="WP_185665768.1">
    <property type="nucleotide sequence ID" value="NZ_JACLAW010000020.1"/>
</dbReference>
<name>A0A7X1FV06_9SPHN</name>
<proteinExistence type="predicted"/>
<protein>
    <recommendedName>
        <fullName evidence="3">DUF4268 domain-containing protein</fullName>
    </recommendedName>
</protein>
<comment type="caution">
    <text evidence="1">The sequence shown here is derived from an EMBL/GenBank/DDBJ whole genome shotgun (WGS) entry which is preliminary data.</text>
</comment>
<sequence length="405" mass="43928">MTLVLLNDAAGAPRIVRRVPEGAARREDALRDLLLAHPAMLPVGEIDPGIGPLVPVARELNVPDVGRIDAFLVDARGHLVIVECKLWRNPQARREVVGQILDYARALARFSYEDLQREVSRATGSSGNALYQLVAAGAGTDGMDEAQFVDRVSRNLAAGRFLLLVVGDGITEGTQRIGEYLVAQPGLAFDFALVEMAQYAWTDGTGAEQVVVQPRLLAKTVVIERAVIRNEASVVIADLRDEPVAPAGEGRGRKLDSGLQEAWRGFAEHFLAGMVFDDPSQPPPRIGGLGWMKAPLPRGHWLTLYRASGSGRIGAYINLPGSEGLAAFERLAADRALIDEELAEAGLPAPAWERTDKGATITLAWPSPLPWDEGAEMRQRDLLRRAANQLVNSFRPRLEQIGPEG</sequence>
<evidence type="ECO:0000313" key="2">
    <source>
        <dbReference type="Proteomes" id="UP000566813"/>
    </source>
</evidence>
<dbReference type="InterPro" id="IPR011856">
    <property type="entry name" value="tRNA_endonuc-like_dom_sf"/>
</dbReference>
<dbReference type="Proteomes" id="UP000566813">
    <property type="component" value="Unassembled WGS sequence"/>
</dbReference>
<gene>
    <name evidence="1" type="ORF">H7F51_18295</name>
</gene>
<reference evidence="1 2" key="1">
    <citation type="submission" date="2020-08" db="EMBL/GenBank/DDBJ databases">
        <title>The genome sequence of type strain Novosphingobium flavum NBRC 111647.</title>
        <authorList>
            <person name="Liu Y."/>
        </authorList>
    </citation>
    <scope>NUCLEOTIDE SEQUENCE [LARGE SCALE GENOMIC DNA]</scope>
    <source>
        <strain evidence="1 2">NBRC 111647</strain>
    </source>
</reference>